<evidence type="ECO:0000313" key="17">
    <source>
        <dbReference type="EMBL" id="KAJ8936619.1"/>
    </source>
</evidence>
<feature type="repeat" description="ANK" evidence="12">
    <location>
        <begin position="182"/>
        <end position="214"/>
    </location>
</feature>
<feature type="transmembrane region" description="Helical" evidence="15">
    <location>
        <begin position="642"/>
        <end position="667"/>
    </location>
</feature>
<gene>
    <name evidence="17" type="ORF">NQ314_012234</name>
</gene>
<keyword evidence="18" id="KW-1185">Reference proteome</keyword>
<dbReference type="Pfam" id="PF00023">
    <property type="entry name" value="Ank"/>
    <property type="match status" value="1"/>
</dbReference>
<evidence type="ECO:0000256" key="13">
    <source>
        <dbReference type="SAM" id="Coils"/>
    </source>
</evidence>
<feature type="transmembrane region" description="Helical" evidence="15">
    <location>
        <begin position="745"/>
        <end position="767"/>
    </location>
</feature>
<keyword evidence="9 15" id="KW-0472">Membrane</keyword>
<evidence type="ECO:0000256" key="4">
    <source>
        <dbReference type="ARBA" id="ARBA00022692"/>
    </source>
</evidence>
<feature type="repeat" description="ANK" evidence="12">
    <location>
        <begin position="354"/>
        <end position="388"/>
    </location>
</feature>
<evidence type="ECO:0000256" key="5">
    <source>
        <dbReference type="ARBA" id="ARBA00022737"/>
    </source>
</evidence>
<dbReference type="Gene3D" id="1.10.287.70">
    <property type="match status" value="1"/>
</dbReference>
<accession>A0AAV8XDR6</accession>
<dbReference type="PROSITE" id="PS50088">
    <property type="entry name" value="ANK_REPEAT"/>
    <property type="match status" value="7"/>
</dbReference>
<evidence type="ECO:0000259" key="16">
    <source>
        <dbReference type="Pfam" id="PF00520"/>
    </source>
</evidence>
<keyword evidence="5" id="KW-0677">Repeat</keyword>
<sequence>MKEKMENVPLYASHSTNSSWQSQSKMLDDEGGFSSDEFEIDCGTPPAEDTSNVYFNLETPSVIDITEELTVGTVRKHLLEHMSLMSGRHHLLDGIEKNITVQDNLKETFHGVTKQEINIAFLWAAFTKRWDLLEGFIMLGADTNYFEPSQGLSALHLVCFSGCIPGTQFLITQGCDVNAVYKSYAPLHCAAFGDSPDVAMILLTNGARIQTLTNTTCNSHESVLHCAVRANAVACVRLFTHEGGDVGQVEYSGMSPIHLAADLGRSECLKILLEAKGRNVNAKTKGREQTPLHLAAEKGYAECVEILLEKGADPDVRNHMSQTPLHLAARAKAFQCVELLLIKGKANPNIEDCDKRSSLHTAIGRTFVSSDIIEILITYGAHVNKIDQYGYTPLHIAALNELSECVEILILQGADVTIKSKCGMTPLAIIRRKIPASLDVITKKLDSAISLYHHPKSSNHEVDLRLDFKYILQHAHPREISFLNTFIDEGQKELLLHPLCKAFLYLKWGKIRKYYIARMFFCFIFILNLSLYILTALAHNCYNQGQNANDVEGLIELCEKNSMLGDMLRDNPFVIEMQWFVLVGITCFEIIRKIYGLTGYSTVQQYFSYPENTLEWLVIVSVFVISFIYTGRTYTWQNHVGAFAVLFGWTNLMLMIGQLPVFGIYVAMYTKVQAEFAKLLLAYSCLLIGFAVSFCIVFPESSNFANPFVSLMTLIAMMSGELDLEMLADEDTDDPPFFLEVSAQVTYTLFVLLVTIVLMNLLVGIAVDDIQGLQKTAGLSKLVRQTKLISHIEVALFNGHLPQYFLKLLHWTALVSPKAYRVVLNVKPLNHDEKRLPRDILEAAHKIALKNKYSKQFKFSSKLDEKRESLDYTSYLSQLQSNIEKRDEQIDQLRLEIVDVKNTIERLINVIVQSRCQNN</sequence>
<dbReference type="GO" id="GO:0034703">
    <property type="term" value="C:cation channel complex"/>
    <property type="evidence" value="ECO:0007669"/>
    <property type="project" value="UniProtKB-ARBA"/>
</dbReference>
<dbReference type="PRINTS" id="PR01415">
    <property type="entry name" value="ANKYRIN"/>
</dbReference>
<evidence type="ECO:0000256" key="7">
    <source>
        <dbReference type="ARBA" id="ARBA00023043"/>
    </source>
</evidence>
<evidence type="ECO:0000256" key="9">
    <source>
        <dbReference type="ARBA" id="ARBA00023136"/>
    </source>
</evidence>
<feature type="compositionally biased region" description="Low complexity" evidence="14">
    <location>
        <begin position="13"/>
        <end position="24"/>
    </location>
</feature>
<keyword evidence="4 15" id="KW-0812">Transmembrane</keyword>
<feature type="region of interest" description="Disordered" evidence="14">
    <location>
        <begin position="1"/>
        <end position="28"/>
    </location>
</feature>
<evidence type="ECO:0000256" key="6">
    <source>
        <dbReference type="ARBA" id="ARBA00022989"/>
    </source>
</evidence>
<evidence type="ECO:0000256" key="15">
    <source>
        <dbReference type="SAM" id="Phobius"/>
    </source>
</evidence>
<protein>
    <recommendedName>
        <fullName evidence="16">Ion transport domain-containing protein</fullName>
    </recommendedName>
</protein>
<feature type="transmembrane region" description="Helical" evidence="15">
    <location>
        <begin position="612"/>
        <end position="630"/>
    </location>
</feature>
<dbReference type="Gene3D" id="1.25.40.20">
    <property type="entry name" value="Ankyrin repeat-containing domain"/>
    <property type="match status" value="3"/>
</dbReference>
<reference evidence="17" key="1">
    <citation type="journal article" date="2023" name="Insect Mol. Biol.">
        <title>Genome sequencing provides insights into the evolution of gene families encoding plant cell wall-degrading enzymes in longhorned beetles.</title>
        <authorList>
            <person name="Shin N.R."/>
            <person name="Okamura Y."/>
            <person name="Kirsch R."/>
            <person name="Pauchet Y."/>
        </authorList>
    </citation>
    <scope>NUCLEOTIDE SEQUENCE</scope>
    <source>
        <strain evidence="17">RBIC_L_NR</strain>
    </source>
</reference>
<keyword evidence="3" id="KW-0716">Sensory transduction</keyword>
<dbReference type="Pfam" id="PF12796">
    <property type="entry name" value="Ank_2"/>
    <property type="match status" value="3"/>
</dbReference>
<evidence type="ECO:0000256" key="3">
    <source>
        <dbReference type="ARBA" id="ARBA00022606"/>
    </source>
</evidence>
<evidence type="ECO:0000313" key="18">
    <source>
        <dbReference type="Proteomes" id="UP001162156"/>
    </source>
</evidence>
<keyword evidence="6 15" id="KW-1133">Transmembrane helix</keyword>
<evidence type="ECO:0000256" key="8">
    <source>
        <dbReference type="ARBA" id="ARBA00023065"/>
    </source>
</evidence>
<dbReference type="PANTHER" id="PTHR47143">
    <property type="entry name" value="TRANSIENT RECEPTOR POTENTIAL CATION CHANNEL PROTEIN PAINLESS"/>
    <property type="match status" value="1"/>
</dbReference>
<keyword evidence="10" id="KW-0325">Glycoprotein</keyword>
<evidence type="ECO:0000256" key="11">
    <source>
        <dbReference type="ARBA" id="ARBA00023303"/>
    </source>
</evidence>
<dbReference type="InterPro" id="IPR052076">
    <property type="entry name" value="TRP_cation_channel"/>
</dbReference>
<feature type="transmembrane region" description="Helical" evidence="15">
    <location>
        <begin position="515"/>
        <end position="534"/>
    </location>
</feature>
<feature type="repeat" description="ANK" evidence="12">
    <location>
        <begin position="389"/>
        <end position="421"/>
    </location>
</feature>
<feature type="repeat" description="ANK" evidence="12">
    <location>
        <begin position="287"/>
        <end position="319"/>
    </location>
</feature>
<feature type="repeat" description="ANK" evidence="12">
    <location>
        <begin position="252"/>
        <end position="285"/>
    </location>
</feature>
<dbReference type="GO" id="GO:0005216">
    <property type="term" value="F:monoatomic ion channel activity"/>
    <property type="evidence" value="ECO:0007669"/>
    <property type="project" value="InterPro"/>
</dbReference>
<dbReference type="SMART" id="SM00248">
    <property type="entry name" value="ANK"/>
    <property type="match status" value="9"/>
</dbReference>
<keyword evidence="8" id="KW-0406">Ion transport</keyword>
<keyword evidence="2" id="KW-0813">Transport</keyword>
<dbReference type="InterPro" id="IPR005821">
    <property type="entry name" value="Ion_trans_dom"/>
</dbReference>
<feature type="transmembrane region" description="Helical" evidence="15">
    <location>
        <begin position="679"/>
        <end position="699"/>
    </location>
</feature>
<evidence type="ECO:0000256" key="10">
    <source>
        <dbReference type="ARBA" id="ARBA00023180"/>
    </source>
</evidence>
<name>A0AAV8XDR6_9CUCU</name>
<evidence type="ECO:0000256" key="12">
    <source>
        <dbReference type="PROSITE-ProRule" id="PRU00023"/>
    </source>
</evidence>
<dbReference type="AlphaFoldDB" id="A0AAV8XDR6"/>
<feature type="repeat" description="ANK" evidence="12">
    <location>
        <begin position="150"/>
        <end position="182"/>
    </location>
</feature>
<keyword evidence="11" id="KW-0407">Ion channel</keyword>
<dbReference type="Pfam" id="PF00520">
    <property type="entry name" value="Ion_trans"/>
    <property type="match status" value="1"/>
</dbReference>
<organism evidence="17 18">
    <name type="scientific">Rhamnusium bicolor</name>
    <dbReference type="NCBI Taxonomy" id="1586634"/>
    <lineage>
        <taxon>Eukaryota</taxon>
        <taxon>Metazoa</taxon>
        <taxon>Ecdysozoa</taxon>
        <taxon>Arthropoda</taxon>
        <taxon>Hexapoda</taxon>
        <taxon>Insecta</taxon>
        <taxon>Pterygota</taxon>
        <taxon>Neoptera</taxon>
        <taxon>Endopterygota</taxon>
        <taxon>Coleoptera</taxon>
        <taxon>Polyphaga</taxon>
        <taxon>Cucujiformia</taxon>
        <taxon>Chrysomeloidea</taxon>
        <taxon>Cerambycidae</taxon>
        <taxon>Lepturinae</taxon>
        <taxon>Rhagiini</taxon>
        <taxon>Rhamnusium</taxon>
    </lineage>
</organism>
<feature type="repeat" description="ANK" evidence="12">
    <location>
        <begin position="320"/>
        <end position="353"/>
    </location>
</feature>
<dbReference type="EMBL" id="JANEYF010003404">
    <property type="protein sequence ID" value="KAJ8936619.1"/>
    <property type="molecule type" value="Genomic_DNA"/>
</dbReference>
<feature type="coiled-coil region" evidence="13">
    <location>
        <begin position="876"/>
        <end position="910"/>
    </location>
</feature>
<evidence type="ECO:0000256" key="1">
    <source>
        <dbReference type="ARBA" id="ARBA00004141"/>
    </source>
</evidence>
<evidence type="ECO:0000256" key="2">
    <source>
        <dbReference type="ARBA" id="ARBA00022448"/>
    </source>
</evidence>
<dbReference type="InterPro" id="IPR002110">
    <property type="entry name" value="Ankyrin_rpt"/>
</dbReference>
<proteinExistence type="predicted"/>
<dbReference type="Proteomes" id="UP001162156">
    <property type="component" value="Unassembled WGS sequence"/>
</dbReference>
<dbReference type="PANTHER" id="PTHR47143:SF1">
    <property type="entry name" value="ION_TRANS DOMAIN-CONTAINING PROTEIN"/>
    <property type="match status" value="1"/>
</dbReference>
<dbReference type="PROSITE" id="PS50297">
    <property type="entry name" value="ANK_REP_REGION"/>
    <property type="match status" value="4"/>
</dbReference>
<keyword evidence="7 12" id="KW-0040">ANK repeat</keyword>
<comment type="subcellular location">
    <subcellularLocation>
        <location evidence="1">Membrane</location>
        <topology evidence="1">Multi-pass membrane protein</topology>
    </subcellularLocation>
</comment>
<dbReference type="SUPFAM" id="SSF48403">
    <property type="entry name" value="Ankyrin repeat"/>
    <property type="match status" value="1"/>
</dbReference>
<dbReference type="InterPro" id="IPR036770">
    <property type="entry name" value="Ankyrin_rpt-contain_sf"/>
</dbReference>
<keyword evidence="13" id="KW-0175">Coiled coil</keyword>
<feature type="domain" description="Ion transport" evidence="16">
    <location>
        <begin position="573"/>
        <end position="776"/>
    </location>
</feature>
<evidence type="ECO:0000256" key="14">
    <source>
        <dbReference type="SAM" id="MobiDB-lite"/>
    </source>
</evidence>
<comment type="caution">
    <text evidence="17">The sequence shown here is derived from an EMBL/GenBank/DDBJ whole genome shotgun (WGS) entry which is preliminary data.</text>
</comment>